<sequence>MAFGKGRQIIDSFVVASEIINKWRKDSEDSILVKLDLEKAYVSVNHSFLDDVLVDMSFGDKWRNSMRCCISSLMLSVFDEWFSDSEILDRERSLLRGSLVSLSFQHSGRSLELLV</sequence>
<protein>
    <recommendedName>
        <fullName evidence="3">Reverse transcriptase domain-containing protein</fullName>
    </recommendedName>
</protein>
<dbReference type="EMBL" id="JANJYJ010000004">
    <property type="protein sequence ID" value="KAK3220740.1"/>
    <property type="molecule type" value="Genomic_DNA"/>
</dbReference>
<name>A0AAE0ANE0_9ROSI</name>
<reference evidence="1" key="1">
    <citation type="journal article" date="2023" name="Plant J.">
        <title>Genome sequences and population genomics provide insights into the demographic history, inbreeding, and mutation load of two 'living fossil' tree species of Dipteronia.</title>
        <authorList>
            <person name="Feng Y."/>
            <person name="Comes H.P."/>
            <person name="Chen J."/>
            <person name="Zhu S."/>
            <person name="Lu R."/>
            <person name="Zhang X."/>
            <person name="Li P."/>
            <person name="Qiu J."/>
            <person name="Olsen K.M."/>
            <person name="Qiu Y."/>
        </authorList>
    </citation>
    <scope>NUCLEOTIDE SEQUENCE</scope>
    <source>
        <strain evidence="1">NBL</strain>
    </source>
</reference>
<dbReference type="AlphaFoldDB" id="A0AAE0ANE0"/>
<organism evidence="1 2">
    <name type="scientific">Dipteronia sinensis</name>
    <dbReference type="NCBI Taxonomy" id="43782"/>
    <lineage>
        <taxon>Eukaryota</taxon>
        <taxon>Viridiplantae</taxon>
        <taxon>Streptophyta</taxon>
        <taxon>Embryophyta</taxon>
        <taxon>Tracheophyta</taxon>
        <taxon>Spermatophyta</taxon>
        <taxon>Magnoliopsida</taxon>
        <taxon>eudicotyledons</taxon>
        <taxon>Gunneridae</taxon>
        <taxon>Pentapetalae</taxon>
        <taxon>rosids</taxon>
        <taxon>malvids</taxon>
        <taxon>Sapindales</taxon>
        <taxon>Sapindaceae</taxon>
        <taxon>Hippocastanoideae</taxon>
        <taxon>Acereae</taxon>
        <taxon>Dipteronia</taxon>
    </lineage>
</organism>
<accession>A0AAE0ANE0</accession>
<proteinExistence type="predicted"/>
<evidence type="ECO:0000313" key="2">
    <source>
        <dbReference type="Proteomes" id="UP001281410"/>
    </source>
</evidence>
<evidence type="ECO:0000313" key="1">
    <source>
        <dbReference type="EMBL" id="KAK3220740.1"/>
    </source>
</evidence>
<dbReference type="Proteomes" id="UP001281410">
    <property type="component" value="Unassembled WGS sequence"/>
</dbReference>
<evidence type="ECO:0008006" key="3">
    <source>
        <dbReference type="Google" id="ProtNLM"/>
    </source>
</evidence>
<gene>
    <name evidence="1" type="ORF">Dsin_014710</name>
</gene>
<comment type="caution">
    <text evidence="1">The sequence shown here is derived from an EMBL/GenBank/DDBJ whole genome shotgun (WGS) entry which is preliminary data.</text>
</comment>
<keyword evidence="2" id="KW-1185">Reference proteome</keyword>